<organism evidence="4 5">
    <name type="scientific">Apolygus lucorum</name>
    <name type="common">Small green plant bug</name>
    <name type="synonym">Lygocoris lucorum</name>
    <dbReference type="NCBI Taxonomy" id="248454"/>
    <lineage>
        <taxon>Eukaryota</taxon>
        <taxon>Metazoa</taxon>
        <taxon>Ecdysozoa</taxon>
        <taxon>Arthropoda</taxon>
        <taxon>Hexapoda</taxon>
        <taxon>Insecta</taxon>
        <taxon>Pterygota</taxon>
        <taxon>Neoptera</taxon>
        <taxon>Paraneoptera</taxon>
        <taxon>Hemiptera</taxon>
        <taxon>Heteroptera</taxon>
        <taxon>Panheteroptera</taxon>
        <taxon>Cimicomorpha</taxon>
        <taxon>Miridae</taxon>
        <taxon>Mirini</taxon>
        <taxon>Apolygus</taxon>
    </lineage>
</organism>
<keyword evidence="1" id="KW-0539">Nucleus</keyword>
<keyword evidence="5" id="KW-1185">Reference proteome</keyword>
<dbReference type="PANTHER" id="PTHR12243:SF67">
    <property type="entry name" value="COREPRESSOR OF PANGOLIN, ISOFORM A-RELATED"/>
    <property type="match status" value="1"/>
</dbReference>
<evidence type="ECO:0000313" key="5">
    <source>
        <dbReference type="Proteomes" id="UP000466442"/>
    </source>
</evidence>
<dbReference type="InterPro" id="IPR039353">
    <property type="entry name" value="TF_Adf1"/>
</dbReference>
<name>A0A8S9Y2Z8_APOLU</name>
<feature type="compositionally biased region" description="Polar residues" evidence="2">
    <location>
        <begin position="218"/>
        <end position="231"/>
    </location>
</feature>
<accession>A0A8S9Y2Z8</accession>
<dbReference type="PROSITE" id="PS51031">
    <property type="entry name" value="BESS"/>
    <property type="match status" value="1"/>
</dbReference>
<comment type="subcellular location">
    <subcellularLocation>
        <location evidence="1">Nucleus</location>
    </subcellularLocation>
</comment>
<dbReference type="GO" id="GO:0005634">
    <property type="term" value="C:nucleus"/>
    <property type="evidence" value="ECO:0007669"/>
    <property type="project" value="UniProtKB-SubCell"/>
</dbReference>
<sequence>MDISGEEAKKKWKSLKDTFRKQMKNIPATRSGDEGGAQTKPNWKFYDSLCFLRDIFMPYYFTTYGRLGNSLETFENETDDDEKSPLPTTPPLSRIFSRTDCENKKKGPTSSKSDVGDKMLEMEQRKLDAILSMQQEEPKSDDHHFFLSMLPMIEPLSHIEKLRLRVKFQKVLLEHLEGLRQTNTQHSSSSGYGIHHTSRSRFHPYVAAQSRSEDGDSPRTSLRTNGRSSSK</sequence>
<dbReference type="GO" id="GO:0003677">
    <property type="term" value="F:DNA binding"/>
    <property type="evidence" value="ECO:0007669"/>
    <property type="project" value="InterPro"/>
</dbReference>
<dbReference type="InterPro" id="IPR006578">
    <property type="entry name" value="MADF-dom"/>
</dbReference>
<protein>
    <recommendedName>
        <fullName evidence="3">BESS domain-containing protein</fullName>
    </recommendedName>
</protein>
<evidence type="ECO:0000256" key="1">
    <source>
        <dbReference type="PROSITE-ProRule" id="PRU00371"/>
    </source>
</evidence>
<dbReference type="Pfam" id="PF02944">
    <property type="entry name" value="BESS"/>
    <property type="match status" value="1"/>
</dbReference>
<feature type="domain" description="BESS" evidence="3">
    <location>
        <begin position="139"/>
        <end position="178"/>
    </location>
</feature>
<proteinExistence type="predicted"/>
<gene>
    <name evidence="4" type="ORF">GE061_009858</name>
</gene>
<dbReference type="AlphaFoldDB" id="A0A8S9Y2Z8"/>
<evidence type="ECO:0000313" key="4">
    <source>
        <dbReference type="EMBL" id="KAF6215109.1"/>
    </source>
</evidence>
<dbReference type="PANTHER" id="PTHR12243">
    <property type="entry name" value="MADF DOMAIN TRANSCRIPTION FACTOR"/>
    <property type="match status" value="1"/>
</dbReference>
<feature type="region of interest" description="Disordered" evidence="2">
    <location>
        <begin position="75"/>
        <end position="115"/>
    </location>
</feature>
<comment type="caution">
    <text evidence="4">The sequence shown here is derived from an EMBL/GenBank/DDBJ whole genome shotgun (WGS) entry which is preliminary data.</text>
</comment>
<evidence type="ECO:0000256" key="2">
    <source>
        <dbReference type="SAM" id="MobiDB-lite"/>
    </source>
</evidence>
<evidence type="ECO:0000259" key="3">
    <source>
        <dbReference type="PROSITE" id="PS51031"/>
    </source>
</evidence>
<feature type="region of interest" description="Disordered" evidence="2">
    <location>
        <begin position="207"/>
        <end position="231"/>
    </location>
</feature>
<dbReference type="EMBL" id="WIXP02000002">
    <property type="protein sequence ID" value="KAF6215109.1"/>
    <property type="molecule type" value="Genomic_DNA"/>
</dbReference>
<dbReference type="Pfam" id="PF10545">
    <property type="entry name" value="MADF_DNA_bdg"/>
    <property type="match status" value="1"/>
</dbReference>
<dbReference type="Proteomes" id="UP000466442">
    <property type="component" value="Unassembled WGS sequence"/>
</dbReference>
<reference evidence="4" key="1">
    <citation type="journal article" date="2021" name="Mol. Ecol. Resour.">
        <title>Apolygus lucorum genome provides insights into omnivorousness and mesophyll feeding.</title>
        <authorList>
            <person name="Liu Y."/>
            <person name="Liu H."/>
            <person name="Wang H."/>
            <person name="Huang T."/>
            <person name="Liu B."/>
            <person name="Yang B."/>
            <person name="Yin L."/>
            <person name="Li B."/>
            <person name="Zhang Y."/>
            <person name="Zhang S."/>
            <person name="Jiang F."/>
            <person name="Zhang X."/>
            <person name="Ren Y."/>
            <person name="Wang B."/>
            <person name="Wang S."/>
            <person name="Lu Y."/>
            <person name="Wu K."/>
            <person name="Fan W."/>
            <person name="Wang G."/>
        </authorList>
    </citation>
    <scope>NUCLEOTIDE SEQUENCE</scope>
    <source>
        <strain evidence="4">12Hb</strain>
    </source>
</reference>
<dbReference type="InterPro" id="IPR004210">
    <property type="entry name" value="BESS_motif"/>
</dbReference>
<dbReference type="OrthoDB" id="6620095at2759"/>